<feature type="compositionally biased region" description="Basic and acidic residues" evidence="1">
    <location>
        <begin position="357"/>
        <end position="366"/>
    </location>
</feature>
<sequence length="538" mass="60237">MFSGPPGGKGFGGKGFPGGKGFGPPPMMPPMPGGWAPMWAGKGKGFDHPPMHGTNWGPPPRGPPPPSGMMMPPPLPSQGPPMMGTPPMPGGGPPMPPAMPIPPVRVPSEGVINTRPTGGSRRPAYKLGTSGVRRGLLFAFHLDPRADMELLNEMFRVAAAPADDEKQTTSTTAEREEAIESINDQFIQLWRVPGETFAVAEYRSCGAAFKAQRALSGIRLFGREIYARVDRRTQDMMHHWRGVRGREVANRIAKEGYEVPSNLMDLVDDEIYQLVNRAKGILSDIARAGEARIQSEKSQANARGTENWKGALAKKEERRIEAVLLGKAEQQEKLSKNEQQLADVRAQYLEAREAADKVDVETEKRERHERKRRKREHKSRSTMSIHELISLVPSERSDIYRHPIDWDYVLSQSTTVQQTLWTWVRRQVSSWLGSPDRELTDWIMRMINRRTDAPDLARELRLVIDEEADAFVEQLYRILVFETLRKQYCPNSKDSHQSWVPLTERVGGTAEGDESESDEDLMDDNRSSTDDVDMTAAA</sequence>
<feature type="region of interest" description="Disordered" evidence="1">
    <location>
        <begin position="1"/>
        <end position="29"/>
    </location>
</feature>
<dbReference type="RefSeq" id="XP_002785734.1">
    <property type="nucleotide sequence ID" value="XM_002785688.1"/>
</dbReference>
<keyword evidence="4" id="KW-1185">Reference proteome</keyword>
<dbReference type="Pfam" id="PF01480">
    <property type="entry name" value="PWI"/>
    <property type="match status" value="1"/>
</dbReference>
<feature type="region of interest" description="Disordered" evidence="1">
    <location>
        <begin position="491"/>
        <end position="538"/>
    </location>
</feature>
<gene>
    <name evidence="3" type="ORF">Pmar_PMAR008092</name>
</gene>
<reference evidence="3 4" key="1">
    <citation type="submission" date="2008-07" db="EMBL/GenBank/DDBJ databases">
        <authorList>
            <person name="El-Sayed N."/>
            <person name="Caler E."/>
            <person name="Inman J."/>
            <person name="Amedeo P."/>
            <person name="Hass B."/>
            <person name="Wortman J."/>
        </authorList>
    </citation>
    <scope>NUCLEOTIDE SEQUENCE [LARGE SCALE GENOMIC DNA]</scope>
    <source>
        <strain evidence="4">ATCC 50983 / TXsc</strain>
    </source>
</reference>
<name>C5KD97_PERM5</name>
<dbReference type="InterPro" id="IPR052768">
    <property type="entry name" value="RBM25"/>
</dbReference>
<feature type="compositionally biased region" description="Gly residues" evidence="1">
    <location>
        <begin position="1"/>
        <end position="22"/>
    </location>
</feature>
<dbReference type="PROSITE" id="PS51025">
    <property type="entry name" value="PWI"/>
    <property type="match status" value="1"/>
</dbReference>
<dbReference type="Proteomes" id="UP000007800">
    <property type="component" value="Unassembled WGS sequence"/>
</dbReference>
<feature type="region of interest" description="Disordered" evidence="1">
    <location>
        <begin position="45"/>
        <end position="85"/>
    </location>
</feature>
<evidence type="ECO:0000256" key="1">
    <source>
        <dbReference type="SAM" id="MobiDB-lite"/>
    </source>
</evidence>
<feature type="region of interest" description="Disordered" evidence="1">
    <location>
        <begin position="357"/>
        <end position="380"/>
    </location>
</feature>
<evidence type="ECO:0000313" key="4">
    <source>
        <dbReference type="Proteomes" id="UP000007800"/>
    </source>
</evidence>
<protein>
    <recommendedName>
        <fullName evidence="2">PWI domain-containing protein</fullName>
    </recommendedName>
</protein>
<dbReference type="AlphaFoldDB" id="C5KD97"/>
<dbReference type="EMBL" id="GG672055">
    <property type="protein sequence ID" value="EER17530.1"/>
    <property type="molecule type" value="Genomic_DNA"/>
</dbReference>
<accession>C5KD97</accession>
<evidence type="ECO:0000313" key="3">
    <source>
        <dbReference type="EMBL" id="EER17530.1"/>
    </source>
</evidence>
<dbReference type="OrthoDB" id="332711at2759"/>
<organism evidence="4">
    <name type="scientific">Perkinsus marinus (strain ATCC 50983 / TXsc)</name>
    <dbReference type="NCBI Taxonomy" id="423536"/>
    <lineage>
        <taxon>Eukaryota</taxon>
        <taxon>Sar</taxon>
        <taxon>Alveolata</taxon>
        <taxon>Perkinsozoa</taxon>
        <taxon>Perkinsea</taxon>
        <taxon>Perkinsida</taxon>
        <taxon>Perkinsidae</taxon>
        <taxon>Perkinsus</taxon>
    </lineage>
</organism>
<dbReference type="PANTHER" id="PTHR18806:SF4">
    <property type="entry name" value="RNA-BINDING PROTEIN 25"/>
    <property type="match status" value="1"/>
</dbReference>
<dbReference type="Gene3D" id="1.20.1390.10">
    <property type="entry name" value="PWI domain"/>
    <property type="match status" value="1"/>
</dbReference>
<feature type="compositionally biased region" description="Basic residues" evidence="1">
    <location>
        <begin position="367"/>
        <end position="380"/>
    </location>
</feature>
<dbReference type="GeneID" id="9062868"/>
<evidence type="ECO:0000259" key="2">
    <source>
        <dbReference type="PROSITE" id="PS51025"/>
    </source>
</evidence>
<dbReference type="InParanoid" id="C5KD97"/>
<dbReference type="PANTHER" id="PTHR18806">
    <property type="entry name" value="RBM25 PROTEIN"/>
    <property type="match status" value="1"/>
</dbReference>
<dbReference type="InterPro" id="IPR002483">
    <property type="entry name" value="PWI_dom"/>
</dbReference>
<proteinExistence type="predicted"/>
<feature type="compositionally biased region" description="Acidic residues" evidence="1">
    <location>
        <begin position="511"/>
        <end position="522"/>
    </location>
</feature>
<feature type="domain" description="PWI" evidence="2">
    <location>
        <begin position="397"/>
        <end position="496"/>
    </location>
</feature>
<feature type="compositionally biased region" description="Pro residues" evidence="1">
    <location>
        <begin position="57"/>
        <end position="85"/>
    </location>
</feature>
<feature type="compositionally biased region" description="Polar residues" evidence="1">
    <location>
        <begin position="491"/>
        <end position="500"/>
    </location>
</feature>